<proteinExistence type="predicted"/>
<dbReference type="InterPro" id="IPR037066">
    <property type="entry name" value="Plug_dom_sf"/>
</dbReference>
<reference evidence="2" key="1">
    <citation type="submission" date="2018-05" db="EMBL/GenBank/DDBJ databases">
        <authorList>
            <person name="Lanie J.A."/>
            <person name="Ng W.-L."/>
            <person name="Kazmierczak K.M."/>
            <person name="Andrzejewski T.M."/>
            <person name="Davidsen T.M."/>
            <person name="Wayne K.J."/>
            <person name="Tettelin H."/>
            <person name="Glass J.I."/>
            <person name="Rusch D."/>
            <person name="Podicherti R."/>
            <person name="Tsui H.-C.T."/>
            <person name="Winkler M.E."/>
        </authorList>
    </citation>
    <scope>NUCLEOTIDE SEQUENCE</scope>
</reference>
<dbReference type="PANTHER" id="PTHR47234:SF3">
    <property type="entry name" value="SECRETIN_TONB SHORT N-TERMINAL DOMAIN-CONTAINING PROTEIN"/>
    <property type="match status" value="1"/>
</dbReference>
<accession>A0A382X7S4</accession>
<dbReference type="SUPFAM" id="SSF56935">
    <property type="entry name" value="Porins"/>
    <property type="match status" value="1"/>
</dbReference>
<gene>
    <name evidence="2" type="ORF">METZ01_LOCUS420090</name>
</gene>
<dbReference type="AlphaFoldDB" id="A0A382X7S4"/>
<feature type="non-terminal residue" evidence="2">
    <location>
        <position position="200"/>
    </location>
</feature>
<evidence type="ECO:0000313" key="2">
    <source>
        <dbReference type="EMBL" id="SVD67236.1"/>
    </source>
</evidence>
<protein>
    <recommendedName>
        <fullName evidence="1">TonB-dependent receptor plug domain-containing protein</fullName>
    </recommendedName>
</protein>
<dbReference type="PANTHER" id="PTHR47234">
    <property type="match status" value="1"/>
</dbReference>
<name>A0A382X7S4_9ZZZZ</name>
<dbReference type="Pfam" id="PF07715">
    <property type="entry name" value="Plug"/>
    <property type="match status" value="1"/>
</dbReference>
<organism evidence="2">
    <name type="scientific">marine metagenome</name>
    <dbReference type="NCBI Taxonomy" id="408172"/>
    <lineage>
        <taxon>unclassified sequences</taxon>
        <taxon>metagenomes</taxon>
        <taxon>ecological metagenomes</taxon>
    </lineage>
</organism>
<feature type="domain" description="TonB-dependent receptor plug" evidence="1">
    <location>
        <begin position="50"/>
        <end position="175"/>
    </location>
</feature>
<dbReference type="PROSITE" id="PS52016">
    <property type="entry name" value="TONB_DEPENDENT_REC_3"/>
    <property type="match status" value="1"/>
</dbReference>
<evidence type="ECO:0000259" key="1">
    <source>
        <dbReference type="Pfam" id="PF07715"/>
    </source>
</evidence>
<dbReference type="InterPro" id="IPR039426">
    <property type="entry name" value="TonB-dep_rcpt-like"/>
</dbReference>
<dbReference type="Gene3D" id="2.170.130.10">
    <property type="entry name" value="TonB-dependent receptor, plug domain"/>
    <property type="match status" value="1"/>
</dbReference>
<dbReference type="EMBL" id="UINC01165697">
    <property type="protein sequence ID" value="SVD67236.1"/>
    <property type="molecule type" value="Genomic_DNA"/>
</dbReference>
<sequence length="200" mass="21173">MNNYFKVLMALMLPLTFTALAQEDATKLSDVEEVVVVGSQIKGAKITGALPVSIISSKDIEALGVDGGDELLENIAEQGLNYFNEAEDASGGVNASRGDVGAYNLRNLGVGNTLTLLNGRRLVSSGTYQTELIGGDYVPTVSVNSNLIPTYGIDRLEILRDGASAIYGADAVAGVVNNVLQKDYEGLLLRAKITAFDHFS</sequence>
<dbReference type="InterPro" id="IPR012910">
    <property type="entry name" value="Plug_dom"/>
</dbReference>